<feature type="region of interest" description="Disordered" evidence="2">
    <location>
        <begin position="882"/>
        <end position="901"/>
    </location>
</feature>
<dbReference type="NCBIfam" id="TIGR01643">
    <property type="entry name" value="YD_repeat_2x"/>
    <property type="match status" value="2"/>
</dbReference>
<sequence>MFGLNHLPGVTPDDPKSTATNSVWTEPVYATTSGQPCYNANFSASHCMQAYRWNLDYVKDTHNDVVSFFYNTESNNYAADLADQANSSYIRGGYLTKIQYGQRDGQVYTTLPAAQVMFTSTGRCKGFTCDPSKDLTSATADNWPDVPYDLNCAAGTSCDVKGPAFWSNYTLQSIETDVLVGTTETKTDTWSLGHDFPATGDSTKPAVWLSSITHTGQDTTAGGSTTPITLPPVTFTGTPLANRVNLNTNSPITRQRLTTVTTETGEVITVGYSTPGCASSVPASPDANTSLCYPAYWLASPSQGTPTMDWFNKFIVTAVTEDDPLDNTSGQNAIRTTYTPMGTPAWTRNNSPLTPNDRRTYDQWRGYQGMVVTKGTSPQTKTASTYYRGIAGETPPKPAGVSAVRTATPKADAEQYQGVTYETVTYNGNDIVSDTINDPWTSDALATHALTGLPSQQAFLTGTADTKVFTPMTDGSVRETETDNTHDNYGRVTKVNDQGDVSTTADDLCTTTAYDDNPGLSILDKPSEVSTVSVNCAATATLPDDAVSDMLTFYDGAQSITTPPSVGDVSMSQQIASYTNGVADTPVTLSTTATDQYGRPIKSVDGNGNEATTAYTPTTGATPTSLSTIDAMGLTTGVTFDPLRSLPLVKTDTAGYKTRLQYDALGRLTTVFKPGMADAALKYTYAVSNTGPSVVDTYSLKFRNGYKLSETLYDGMLRARETQTETPNGRLVTDTEYNNTGLVSVSTAPYFNASPVSTSYVRAAPDVVPSATGFVYDGVGRKTQAIANANGSQTWQTTYVYDGNSTTTIPPAGAPATTTIVDARGHTTDLFTYHSGVSPNPADPPADYSATHYTYYPNGKQHTIVDAAGNSWSYQYNVRGQQTSATDPDAGTSVSTYDNGGRLATQTDSRGKQITFAYDRDSRKIGTFDTTSTKTTSTANQIAGWTYDAAKKGYPDSTTSYSGGDVYTQTIRVYNQFGTPGAITTTLTGEPTGLVPATGGLTTGYSFNSNGFPTDVNYPAVDGLPSEDVQTDYDDFGEPNYLKANVTNGSPGNGATWLLVKALGYSNYGEPKAYTLTGATGDVMVTDDYDPQTHALTDVTATVPFAPTVDHLTYTYSGAGVSKGAGLLTSTQDVQNSATTDTQCFAYDYATRLAGAWTATDNCSVNPVPGNSATVGGPNPYWQSWTYDAAGNRATQVDHNTTGDQTKDTTTTYNYPTQSSATDQPHTLSNTTATGPNAAANTATYHYDTAGNTTQISGGPIGDQSLTWNNQGKLANDTTATGGSAYVYDADGNLIVRHDPGKVTFFYGNQELTLDTTTHTATGSRYYAIGGTTIAMRTSNVSSGNPQFLVPDRQGTDQLLINSGTYQVTRRQFMPFGSVRGVASVSWPGSLGYVGGTQDPATQLENLGAREYNPAVGRFLSVDPVLGANDPNQLNGYDYAGNNPVTGSDPSGLWCDGCNDGKGWDTPNGYFVGKIGDDGHPQIDLTKNPPVSPRQWSLFNALGDEGKLKMLDPIPGWHPAECHSTACAIVGGILTTGICEFATAGVATPLCLAAGGAVSSNVTGDNPIMGAATAVAGGVVADAVAPVLAPLVNKLASAVASKLGSAARPALKALGNLFKAACANSFAADTQVLMADGSSKPIQNVKVGDKIANATPNSAAVQNHTVTGVHVTDTDTDFTSLSVATADGPKTITVTAHHLFWDGTNHSWTNASDLKPGDGLDAAGGATVLSVWRFISSIRTYDLTVDDLHTYYVLAGTTAVLVHNDGESDPEIFSNLYPEDTTGWTRLADPGLLARRTGNWQYVVLTDGTLLIGKGDGHIALTKGADVRAAGEVRVKSGRITEVNNLSGHYKPYGSNAESAAVEAFNEAGLDATGKYVEHVFPRPPAC</sequence>
<protein>
    <submittedName>
        <fullName evidence="4">RHS repeat-associated core domain-containing protein</fullName>
    </submittedName>
</protein>
<feature type="compositionally biased region" description="Polar residues" evidence="2">
    <location>
        <begin position="326"/>
        <end position="354"/>
    </location>
</feature>
<organism evidence="4 5">
    <name type="scientific">Kutzneria chonburiensis</name>
    <dbReference type="NCBI Taxonomy" id="1483604"/>
    <lineage>
        <taxon>Bacteria</taxon>
        <taxon>Bacillati</taxon>
        <taxon>Actinomycetota</taxon>
        <taxon>Actinomycetes</taxon>
        <taxon>Pseudonocardiales</taxon>
        <taxon>Pseudonocardiaceae</taxon>
        <taxon>Kutzneria</taxon>
    </lineage>
</organism>
<dbReference type="EMBL" id="JBHLUD010000015">
    <property type="protein sequence ID" value="MFC0547873.1"/>
    <property type="molecule type" value="Genomic_DNA"/>
</dbReference>
<dbReference type="PANTHER" id="PTHR32305">
    <property type="match status" value="1"/>
</dbReference>
<dbReference type="InterPro" id="IPR006530">
    <property type="entry name" value="YD"/>
</dbReference>
<dbReference type="NCBIfam" id="TIGR03696">
    <property type="entry name" value="Rhs_assc_core"/>
    <property type="match status" value="1"/>
</dbReference>
<dbReference type="InterPro" id="IPR036844">
    <property type="entry name" value="Hint_dom_sf"/>
</dbReference>
<dbReference type="Pfam" id="PF07591">
    <property type="entry name" value="PT-HINT"/>
    <property type="match status" value="1"/>
</dbReference>
<evidence type="ECO:0000256" key="2">
    <source>
        <dbReference type="SAM" id="MobiDB-lite"/>
    </source>
</evidence>
<evidence type="ECO:0000256" key="1">
    <source>
        <dbReference type="ARBA" id="ARBA00022737"/>
    </source>
</evidence>
<dbReference type="NCBIfam" id="TIGR01443">
    <property type="entry name" value="intein_Cterm"/>
    <property type="match status" value="1"/>
</dbReference>
<dbReference type="InterPro" id="IPR031325">
    <property type="entry name" value="RHS_repeat"/>
</dbReference>
<dbReference type="Gene3D" id="2.180.10.10">
    <property type="entry name" value="RHS repeat-associated core"/>
    <property type="match status" value="2"/>
</dbReference>
<dbReference type="Proteomes" id="UP001589810">
    <property type="component" value="Unassembled WGS sequence"/>
</dbReference>
<keyword evidence="5" id="KW-1185">Reference proteome</keyword>
<accession>A0ABV6N5R2</accession>
<dbReference type="InterPro" id="IPR050708">
    <property type="entry name" value="T6SS_VgrG/RHS"/>
</dbReference>
<keyword evidence="1" id="KW-0677">Repeat</keyword>
<comment type="caution">
    <text evidence="4">The sequence shown here is derived from an EMBL/GenBank/DDBJ whole genome shotgun (WGS) entry which is preliminary data.</text>
</comment>
<dbReference type="InterPro" id="IPR030934">
    <property type="entry name" value="Intein_C"/>
</dbReference>
<feature type="compositionally biased region" description="Polar residues" evidence="2">
    <location>
        <begin position="1219"/>
        <end position="1229"/>
    </location>
</feature>
<dbReference type="Pfam" id="PF25023">
    <property type="entry name" value="TEN_YD-shell"/>
    <property type="match status" value="1"/>
</dbReference>
<dbReference type="Pfam" id="PF05593">
    <property type="entry name" value="RHS_repeat"/>
    <property type="match status" value="1"/>
</dbReference>
<dbReference type="CDD" id="cd00081">
    <property type="entry name" value="Hint"/>
    <property type="match status" value="1"/>
</dbReference>
<proteinExistence type="predicted"/>
<evidence type="ECO:0000313" key="4">
    <source>
        <dbReference type="EMBL" id="MFC0547873.1"/>
    </source>
</evidence>
<dbReference type="InterPro" id="IPR022385">
    <property type="entry name" value="Rhs_assc_core"/>
</dbReference>
<dbReference type="RefSeq" id="WP_379794569.1">
    <property type="nucleotide sequence ID" value="NZ_JBHLUD010000015.1"/>
</dbReference>
<dbReference type="PANTHER" id="PTHR32305:SF17">
    <property type="entry name" value="TRNA NUCLEASE WAPA"/>
    <property type="match status" value="1"/>
</dbReference>
<evidence type="ECO:0000313" key="5">
    <source>
        <dbReference type="Proteomes" id="UP001589810"/>
    </source>
</evidence>
<reference evidence="4 5" key="1">
    <citation type="submission" date="2024-09" db="EMBL/GenBank/DDBJ databases">
        <authorList>
            <person name="Sun Q."/>
            <person name="Mori K."/>
        </authorList>
    </citation>
    <scope>NUCLEOTIDE SEQUENCE [LARGE SCALE GENOMIC DNA]</scope>
    <source>
        <strain evidence="4 5">TBRC 1432</strain>
    </source>
</reference>
<dbReference type="SUPFAM" id="SSF51294">
    <property type="entry name" value="Hedgehog/intein (Hint) domain"/>
    <property type="match status" value="1"/>
</dbReference>
<feature type="region of interest" description="Disordered" evidence="2">
    <location>
        <begin position="326"/>
        <end position="357"/>
    </location>
</feature>
<dbReference type="Gene3D" id="2.170.16.10">
    <property type="entry name" value="Hedgehog/Intein (Hint) domain"/>
    <property type="match status" value="1"/>
</dbReference>
<feature type="domain" description="Teneurin-like YD-shell" evidence="3">
    <location>
        <begin position="1239"/>
        <end position="1445"/>
    </location>
</feature>
<feature type="region of interest" description="Disordered" evidence="2">
    <location>
        <begin position="1196"/>
        <end position="1235"/>
    </location>
</feature>
<feature type="compositionally biased region" description="Low complexity" evidence="2">
    <location>
        <begin position="1200"/>
        <end position="1218"/>
    </location>
</feature>
<name>A0ABV6N5R2_9PSEU</name>
<dbReference type="PROSITE" id="PS50818">
    <property type="entry name" value="INTEIN_C_TER"/>
    <property type="match status" value="1"/>
</dbReference>
<gene>
    <name evidence="4" type="ORF">ACFFH7_40655</name>
</gene>
<evidence type="ECO:0000259" key="3">
    <source>
        <dbReference type="Pfam" id="PF25023"/>
    </source>
</evidence>
<dbReference type="InterPro" id="IPR056823">
    <property type="entry name" value="TEN-like_YD-shell"/>
</dbReference>